<feature type="transmembrane region" description="Helical" evidence="2">
    <location>
        <begin position="342"/>
        <end position="363"/>
    </location>
</feature>
<organism evidence="3 4">
    <name type="scientific">Gonium pectorale</name>
    <name type="common">Green alga</name>
    <dbReference type="NCBI Taxonomy" id="33097"/>
    <lineage>
        <taxon>Eukaryota</taxon>
        <taxon>Viridiplantae</taxon>
        <taxon>Chlorophyta</taxon>
        <taxon>core chlorophytes</taxon>
        <taxon>Chlorophyceae</taxon>
        <taxon>CS clade</taxon>
        <taxon>Chlamydomonadales</taxon>
        <taxon>Volvocaceae</taxon>
        <taxon>Gonium</taxon>
    </lineage>
</organism>
<feature type="region of interest" description="Disordered" evidence="1">
    <location>
        <begin position="123"/>
        <end position="147"/>
    </location>
</feature>
<keyword evidence="2" id="KW-1133">Transmembrane helix</keyword>
<proteinExistence type="predicted"/>
<dbReference type="GO" id="GO:0043130">
    <property type="term" value="F:ubiquitin binding"/>
    <property type="evidence" value="ECO:0007669"/>
    <property type="project" value="TreeGrafter"/>
</dbReference>
<feature type="transmembrane region" description="Helical" evidence="2">
    <location>
        <begin position="199"/>
        <end position="223"/>
    </location>
</feature>
<reference evidence="4" key="1">
    <citation type="journal article" date="2016" name="Nat. Commun.">
        <title>The Gonium pectorale genome demonstrates co-option of cell cycle regulation during the evolution of multicellularity.</title>
        <authorList>
            <person name="Hanschen E.R."/>
            <person name="Marriage T.N."/>
            <person name="Ferris P.J."/>
            <person name="Hamaji T."/>
            <person name="Toyoda A."/>
            <person name="Fujiyama A."/>
            <person name="Neme R."/>
            <person name="Noguchi H."/>
            <person name="Minakuchi Y."/>
            <person name="Suzuki M."/>
            <person name="Kawai-Toyooka H."/>
            <person name="Smith D.R."/>
            <person name="Sparks H."/>
            <person name="Anderson J."/>
            <person name="Bakaric R."/>
            <person name="Luria V."/>
            <person name="Karger A."/>
            <person name="Kirschner M.W."/>
            <person name="Durand P.M."/>
            <person name="Michod R.E."/>
            <person name="Nozaki H."/>
            <person name="Olson B.J."/>
        </authorList>
    </citation>
    <scope>NUCLEOTIDE SEQUENCE [LARGE SCALE GENOMIC DNA]</scope>
    <source>
        <strain evidence="4">NIES-2863</strain>
    </source>
</reference>
<dbReference type="Proteomes" id="UP000075714">
    <property type="component" value="Unassembled WGS sequence"/>
</dbReference>
<accession>A0A150G851</accession>
<comment type="caution">
    <text evidence="3">The sequence shown here is derived from an EMBL/GenBank/DDBJ whole genome shotgun (WGS) entry which is preliminary data.</text>
</comment>
<keyword evidence="2" id="KW-0812">Transmembrane</keyword>
<keyword evidence="4" id="KW-1185">Reference proteome</keyword>
<dbReference type="OrthoDB" id="547225at2759"/>
<sequence>MQVAIIHVQYYIIITRLPVAYPDTITKLSGIFSAATGAESAIAFSYSCMFPGQASTGQARAQLLGALLVPCITVLASLAIWALRYMFANTARWRRSLNLRRPDLKNMSAGLEQMFISLAVSEPTAGGGRSPSNAAAPRQQQQSPLWDAGPSAVLSSSLASRLANKLLLAARALFHLVGSSRLAGTLTRMDEAMGVRQQLGMVFIIAVFILYPGWAQAALSVFACYMVDDGSGPFPEKQKAAWRHGYWIRDMAQECYSGVHLRLYVPIGIVAVVLVCFGPPLASFGLLWSHRSKLRSSPDVRRRYGFLYARYKPRYFWWESVLMLQELLLVAVEVFGRSLPEVSQQILLMLAAFIAISVVSMTCSPVRNPVILTLEFLSMGVLSLTVTLSLYFVVSDLTDGPAVSTRPG</sequence>
<feature type="transmembrane region" description="Helical" evidence="2">
    <location>
        <begin position="63"/>
        <end position="87"/>
    </location>
</feature>
<dbReference type="PANTHER" id="PTHR19862">
    <property type="entry name" value="WD REPEAT-CONTAINING PROTEIN 48"/>
    <property type="match status" value="1"/>
</dbReference>
<evidence type="ECO:0000313" key="3">
    <source>
        <dbReference type="EMBL" id="KXZ46022.1"/>
    </source>
</evidence>
<dbReference type="GO" id="GO:0000724">
    <property type="term" value="P:double-strand break repair via homologous recombination"/>
    <property type="evidence" value="ECO:0007669"/>
    <property type="project" value="TreeGrafter"/>
</dbReference>
<name>A0A150G851_GONPE</name>
<dbReference type="InterPro" id="IPR051246">
    <property type="entry name" value="WDR48"/>
</dbReference>
<feature type="transmembrane region" description="Helical" evidence="2">
    <location>
        <begin position="370"/>
        <end position="394"/>
    </location>
</feature>
<feature type="transmembrane region" description="Helical" evidence="2">
    <location>
        <begin position="263"/>
        <end position="288"/>
    </location>
</feature>
<evidence type="ECO:0000256" key="1">
    <source>
        <dbReference type="SAM" id="MobiDB-lite"/>
    </source>
</evidence>
<feature type="compositionally biased region" description="Polar residues" evidence="1">
    <location>
        <begin position="130"/>
        <end position="144"/>
    </location>
</feature>
<gene>
    <name evidence="3" type="ORF">GPECTOR_48g455</name>
</gene>
<evidence type="ECO:0008006" key="5">
    <source>
        <dbReference type="Google" id="ProtNLM"/>
    </source>
</evidence>
<evidence type="ECO:0000313" key="4">
    <source>
        <dbReference type="Proteomes" id="UP000075714"/>
    </source>
</evidence>
<dbReference type="AlphaFoldDB" id="A0A150G851"/>
<dbReference type="EMBL" id="LSYV01000049">
    <property type="protein sequence ID" value="KXZ46022.1"/>
    <property type="molecule type" value="Genomic_DNA"/>
</dbReference>
<protein>
    <recommendedName>
        <fullName evidence="5">TRP C-terminal domain-containing protein</fullName>
    </recommendedName>
</protein>
<feature type="transmembrane region" description="Helical" evidence="2">
    <location>
        <begin position="315"/>
        <end position="336"/>
    </location>
</feature>
<evidence type="ECO:0000256" key="2">
    <source>
        <dbReference type="SAM" id="Phobius"/>
    </source>
</evidence>
<keyword evidence="2" id="KW-0472">Membrane</keyword>
<dbReference type="PANTHER" id="PTHR19862:SF14">
    <property type="entry name" value="WD REPEAT-CONTAINING PROTEIN 48"/>
    <property type="match status" value="1"/>
</dbReference>